<dbReference type="Gene3D" id="1.10.10.60">
    <property type="entry name" value="Homeodomain-like"/>
    <property type="match status" value="1"/>
</dbReference>
<dbReference type="Proteomes" id="UP001147830">
    <property type="component" value="Unassembled WGS sequence"/>
</dbReference>
<evidence type="ECO:0000256" key="2">
    <source>
        <dbReference type="ARBA" id="ARBA00023125"/>
    </source>
</evidence>
<sequence>MSGGMTELRDSGVMIQLAHQAMLKMGLDVDAVFARLGVTPELLADRNIRTPHEAQLIFWHVLQEVSNDADIGLHLGEHMPVYKGQVLQYLFLSSPTFGEGLKRALNYQRLLSDASQASTGIEGEQAYILVESSSDRVAGLRHLNECMALGLIRFFRYVTDDAFVPSCVHFSHEQPADSREHERIFACPVLFQQEDNRIYFNTQLLDMPSSHAEPELLQLHEKLAIEHVAKLERQDIVTRVYKVFGEILETGQVNLEDVAERLDIKSRTLRTRLAEAGTNFNQLLADYRCNLAKRLLSGTNESIDEIVYLTGFSEPSTFYRAFKRWTSQTPVEYRNQRRQS</sequence>
<dbReference type="RefSeq" id="WP_260977845.1">
    <property type="nucleotide sequence ID" value="NZ_JAOANI010000031.1"/>
</dbReference>
<evidence type="ECO:0000313" key="5">
    <source>
        <dbReference type="EMBL" id="MCT7361013.1"/>
    </source>
</evidence>
<gene>
    <name evidence="5" type="ORF">NYR02_18465</name>
</gene>
<dbReference type="SUPFAM" id="SSF46689">
    <property type="entry name" value="Homeodomain-like"/>
    <property type="match status" value="1"/>
</dbReference>
<evidence type="ECO:0000256" key="3">
    <source>
        <dbReference type="ARBA" id="ARBA00023163"/>
    </source>
</evidence>
<dbReference type="InterPro" id="IPR009057">
    <property type="entry name" value="Homeodomain-like_sf"/>
</dbReference>
<dbReference type="PANTHER" id="PTHR47894:SF1">
    <property type="entry name" value="HTH-TYPE TRANSCRIPTIONAL REGULATOR VQSM"/>
    <property type="match status" value="1"/>
</dbReference>
<comment type="caution">
    <text evidence="5">The sequence shown here is derived from an EMBL/GenBank/DDBJ whole genome shotgun (WGS) entry which is preliminary data.</text>
</comment>
<evidence type="ECO:0000256" key="1">
    <source>
        <dbReference type="ARBA" id="ARBA00023015"/>
    </source>
</evidence>
<dbReference type="EMBL" id="JAOANI010000031">
    <property type="protein sequence ID" value="MCT7361013.1"/>
    <property type="molecule type" value="Genomic_DNA"/>
</dbReference>
<dbReference type="GO" id="GO:0003700">
    <property type="term" value="F:DNA-binding transcription factor activity"/>
    <property type="evidence" value="ECO:0007669"/>
    <property type="project" value="InterPro"/>
</dbReference>
<reference evidence="5" key="2">
    <citation type="submission" date="2022-08" db="EMBL/GenBank/DDBJ databases">
        <authorList>
            <person name="Dong C."/>
        </authorList>
    </citation>
    <scope>NUCLEOTIDE SEQUENCE</scope>
    <source>
        <strain evidence="5">59MF3M-4</strain>
    </source>
</reference>
<dbReference type="InterPro" id="IPR018060">
    <property type="entry name" value="HTH_AraC"/>
</dbReference>
<dbReference type="Pfam" id="PF12833">
    <property type="entry name" value="HTH_18"/>
    <property type="match status" value="1"/>
</dbReference>
<proteinExistence type="predicted"/>
<dbReference type="PANTHER" id="PTHR47894">
    <property type="entry name" value="HTH-TYPE TRANSCRIPTIONAL REGULATOR GADX"/>
    <property type="match status" value="1"/>
</dbReference>
<name>A0A9X2WIT5_9GAMM</name>
<dbReference type="Pfam" id="PF12625">
    <property type="entry name" value="Arabinose_bd"/>
    <property type="match status" value="1"/>
</dbReference>
<organism evidence="5 6">
    <name type="scientific">Thalassolituus pacificus</name>
    <dbReference type="NCBI Taxonomy" id="2975440"/>
    <lineage>
        <taxon>Bacteria</taxon>
        <taxon>Pseudomonadati</taxon>
        <taxon>Pseudomonadota</taxon>
        <taxon>Gammaproteobacteria</taxon>
        <taxon>Oceanospirillales</taxon>
        <taxon>Oceanospirillaceae</taxon>
        <taxon>Thalassolituus</taxon>
    </lineage>
</organism>
<dbReference type="InterPro" id="IPR032687">
    <property type="entry name" value="AraC-type_N"/>
</dbReference>
<dbReference type="GO" id="GO:0005829">
    <property type="term" value="C:cytosol"/>
    <property type="evidence" value="ECO:0007669"/>
    <property type="project" value="TreeGrafter"/>
</dbReference>
<keyword evidence="3" id="KW-0804">Transcription</keyword>
<dbReference type="AlphaFoldDB" id="A0A9X2WIT5"/>
<feature type="domain" description="HTH araC/xylS-type" evidence="4">
    <location>
        <begin position="238"/>
        <end position="336"/>
    </location>
</feature>
<protein>
    <submittedName>
        <fullName evidence="5">AraC family transcriptional regulator</fullName>
    </submittedName>
</protein>
<dbReference type="GO" id="GO:0000976">
    <property type="term" value="F:transcription cis-regulatory region binding"/>
    <property type="evidence" value="ECO:0007669"/>
    <property type="project" value="TreeGrafter"/>
</dbReference>
<evidence type="ECO:0000313" key="6">
    <source>
        <dbReference type="Proteomes" id="UP001147830"/>
    </source>
</evidence>
<dbReference type="PROSITE" id="PS01124">
    <property type="entry name" value="HTH_ARAC_FAMILY_2"/>
    <property type="match status" value="1"/>
</dbReference>
<dbReference type="SMART" id="SM00342">
    <property type="entry name" value="HTH_ARAC"/>
    <property type="match status" value="1"/>
</dbReference>
<keyword evidence="1" id="KW-0805">Transcription regulation</keyword>
<accession>A0A9X2WIT5</accession>
<reference evidence="5" key="1">
    <citation type="journal article" date="2022" name="Front. Microbiol.">
        <title>Genome-based taxonomic rearrangement of Oceanobacter-related bacteria including the description of Thalassolituus hydrocarbonoclasticus sp. nov. and Thalassolituus pacificus sp. nov. and emended description of the genus Thalassolituus.</title>
        <authorList>
            <person name="Dong C."/>
            <person name="Wei L."/>
            <person name="Wang J."/>
            <person name="Lai Q."/>
            <person name="Huang Z."/>
            <person name="Shao Z."/>
        </authorList>
    </citation>
    <scope>NUCLEOTIDE SEQUENCE</scope>
    <source>
        <strain evidence="5">59MF3M-4</strain>
    </source>
</reference>
<evidence type="ECO:0000259" key="4">
    <source>
        <dbReference type="PROSITE" id="PS01124"/>
    </source>
</evidence>
<keyword evidence="2" id="KW-0238">DNA-binding</keyword>
<keyword evidence="6" id="KW-1185">Reference proteome</keyword>